<proteinExistence type="predicted"/>
<dbReference type="Proteomes" id="UP001161247">
    <property type="component" value="Chromosome 9"/>
</dbReference>
<evidence type="ECO:0000313" key="8">
    <source>
        <dbReference type="EMBL" id="CAI9118834.1"/>
    </source>
</evidence>
<feature type="repeat" description="WD" evidence="3">
    <location>
        <begin position="1033"/>
        <end position="1066"/>
    </location>
</feature>
<feature type="region of interest" description="Disordered" evidence="4">
    <location>
        <begin position="1"/>
        <end position="21"/>
    </location>
</feature>
<reference evidence="8" key="1">
    <citation type="submission" date="2023-03" db="EMBL/GenBank/DDBJ databases">
        <authorList>
            <person name="Julca I."/>
        </authorList>
    </citation>
    <scope>NUCLEOTIDE SEQUENCE</scope>
</reference>
<dbReference type="InterPro" id="IPR011989">
    <property type="entry name" value="ARM-like"/>
</dbReference>
<evidence type="ECO:0000256" key="2">
    <source>
        <dbReference type="ARBA" id="ARBA00022737"/>
    </source>
</evidence>
<dbReference type="Pfam" id="PF23568">
    <property type="entry name" value="ARM_LIN"/>
    <property type="match status" value="1"/>
</dbReference>
<dbReference type="PROSITE" id="PS50294">
    <property type="entry name" value="WD_REPEATS_REGION"/>
    <property type="match status" value="1"/>
</dbReference>
<dbReference type="Gene3D" id="1.25.10.10">
    <property type="entry name" value="Leucine-rich Repeat Variant"/>
    <property type="match status" value="1"/>
</dbReference>
<dbReference type="InterPro" id="IPR019775">
    <property type="entry name" value="WD40_repeat_CS"/>
</dbReference>
<dbReference type="InterPro" id="IPR015943">
    <property type="entry name" value="WD40/YVTN_repeat-like_dom_sf"/>
</dbReference>
<dbReference type="PANTHER" id="PTHR35549">
    <property type="entry name" value="OS04G0584500 PROTEIN"/>
    <property type="match status" value="1"/>
</dbReference>
<dbReference type="SUPFAM" id="SSF48371">
    <property type="entry name" value="ARM repeat"/>
    <property type="match status" value="1"/>
</dbReference>
<evidence type="ECO:0000313" key="9">
    <source>
        <dbReference type="Proteomes" id="UP001161247"/>
    </source>
</evidence>
<dbReference type="Pfam" id="PF00400">
    <property type="entry name" value="WD40"/>
    <property type="match status" value="1"/>
</dbReference>
<evidence type="ECO:0000256" key="1">
    <source>
        <dbReference type="ARBA" id="ARBA00022574"/>
    </source>
</evidence>
<feature type="domain" description="Putative E3 ubiquitin-protein ligase LIN ARM-like" evidence="6">
    <location>
        <begin position="624"/>
        <end position="977"/>
    </location>
</feature>
<dbReference type="InterPro" id="IPR016024">
    <property type="entry name" value="ARM-type_fold"/>
</dbReference>
<dbReference type="PROSITE" id="PS00678">
    <property type="entry name" value="WD_REPEATS_1"/>
    <property type="match status" value="1"/>
</dbReference>
<dbReference type="InterPro" id="IPR056512">
    <property type="entry name" value="LIN_N"/>
</dbReference>
<dbReference type="SMART" id="SM00320">
    <property type="entry name" value="WD40"/>
    <property type="match status" value="2"/>
</dbReference>
<dbReference type="AlphaFoldDB" id="A0AAV1EGM4"/>
<evidence type="ECO:0000259" key="6">
    <source>
        <dbReference type="Pfam" id="PF23628"/>
    </source>
</evidence>
<feature type="repeat" description="WD" evidence="3">
    <location>
        <begin position="991"/>
        <end position="1030"/>
    </location>
</feature>
<evidence type="ECO:0000259" key="7">
    <source>
        <dbReference type="Pfam" id="PF23654"/>
    </source>
</evidence>
<evidence type="ECO:0000256" key="4">
    <source>
        <dbReference type="SAM" id="MobiDB-lite"/>
    </source>
</evidence>
<gene>
    <name evidence="8" type="ORF">OLC1_LOCUS24616</name>
</gene>
<name>A0AAV1EGM4_OLDCO</name>
<dbReference type="EMBL" id="OX459126">
    <property type="protein sequence ID" value="CAI9118834.1"/>
    <property type="molecule type" value="Genomic_DNA"/>
</dbReference>
<dbReference type="SUPFAM" id="SSF50978">
    <property type="entry name" value="WD40 repeat-like"/>
    <property type="match status" value="1"/>
</dbReference>
<dbReference type="InterPro" id="IPR001680">
    <property type="entry name" value="WD40_rpt"/>
</dbReference>
<dbReference type="Pfam" id="PF23654">
    <property type="entry name" value="ARM_LIN_2nd"/>
    <property type="match status" value="1"/>
</dbReference>
<dbReference type="Gene3D" id="2.130.10.10">
    <property type="entry name" value="YVTN repeat-like/Quinoprotein amine dehydrogenase"/>
    <property type="match status" value="1"/>
</dbReference>
<evidence type="ECO:0000259" key="5">
    <source>
        <dbReference type="Pfam" id="PF23568"/>
    </source>
</evidence>
<dbReference type="InterPro" id="IPR055566">
    <property type="entry name" value="ARM_LIN"/>
</dbReference>
<keyword evidence="1 3" id="KW-0853">WD repeat</keyword>
<dbReference type="PANTHER" id="PTHR35549:SF2">
    <property type="entry name" value="TRANSDUCIN_WD40 REPEAT-LIKE SUPERFAMILY PROTEIN"/>
    <property type="match status" value="1"/>
</dbReference>
<keyword evidence="9" id="KW-1185">Reference proteome</keyword>
<evidence type="ECO:0000256" key="3">
    <source>
        <dbReference type="PROSITE-ProRule" id="PRU00221"/>
    </source>
</evidence>
<dbReference type="InterPro" id="IPR056514">
    <property type="entry name" value="ARM_LIN_2nd"/>
</dbReference>
<organism evidence="8 9">
    <name type="scientific">Oldenlandia corymbosa var. corymbosa</name>
    <dbReference type="NCBI Taxonomy" id="529605"/>
    <lineage>
        <taxon>Eukaryota</taxon>
        <taxon>Viridiplantae</taxon>
        <taxon>Streptophyta</taxon>
        <taxon>Embryophyta</taxon>
        <taxon>Tracheophyta</taxon>
        <taxon>Spermatophyta</taxon>
        <taxon>Magnoliopsida</taxon>
        <taxon>eudicotyledons</taxon>
        <taxon>Gunneridae</taxon>
        <taxon>Pentapetalae</taxon>
        <taxon>asterids</taxon>
        <taxon>lamiids</taxon>
        <taxon>Gentianales</taxon>
        <taxon>Rubiaceae</taxon>
        <taxon>Rubioideae</taxon>
        <taxon>Spermacoceae</taxon>
        <taxon>Hedyotis-Oldenlandia complex</taxon>
        <taxon>Oldenlandia</taxon>
    </lineage>
</organism>
<dbReference type="InterPro" id="IPR036322">
    <property type="entry name" value="WD40_repeat_dom_sf"/>
</dbReference>
<dbReference type="PROSITE" id="PS50082">
    <property type="entry name" value="WD_REPEATS_2"/>
    <property type="match status" value="2"/>
</dbReference>
<feature type="domain" description="Putative E3 ubiquitin-protein ligase LIN ARM repeats" evidence="7">
    <location>
        <begin position="459"/>
        <end position="622"/>
    </location>
</feature>
<feature type="domain" description="Putative E3 ubiquitin-protein ligase LIN N-terminal" evidence="5">
    <location>
        <begin position="39"/>
        <end position="189"/>
    </location>
</feature>
<dbReference type="Pfam" id="PF23628">
    <property type="entry name" value="ARM_LIN_C"/>
    <property type="match status" value="1"/>
</dbReference>
<sequence>MLKTNSSSMASSKSVSSSCSSVPKSLYQENEKLDYDYVSSLVTTINQHIDALLANAKAWMSLKLKCISKLNVEKQQSCFEFSEYSIVSNLYWGIESIDNATQAKIPEEERALKLLNSEKMLQVPASLHEQGLTSGIPNEYLVCCSYFYLSVVRNLQRDDWQVALHFLQALVVSPRLVQEDFAPELCKIMLHSYVRRKRMDLDHRNEDTEVVMGAMAREYKAWLLYYQIMSDGERNSKQVDERFSKIVVSKASVFRSTKGNTQVTNLQGSYAETTRSSSIRYLKDILLESSSDIGSSNSNSTETVFEETQRESKVSMKLRNRCAEDVQAQIVDQNQPGSLFKSNIHQDKKACRQKDHKNDKGLMVMDLFSRTQSDSFRHTDISALGLHDLEAHFLADGNPEKDSTLGRLELHDYQQSDIKQLHQLHRTRSLATDVRLTSASFQDSLYKVQRFPEETSQIEQVQILEKIISNLCFSETLGNVEEDYTIEISTVYKLLNNRRGLKYSLLKDIIVDQLLMAISKSEKEQVIRASVTILSTIISWNKPIIEDIKRKGLQLYDLASALRRNVHEASVLIYLINPPPEEIKMLEILPCLVDVVCTSNSYKYAITSLLLTPRAASLMIIEVLVTAFDCRTNNMHLSIISSPRVLSGLLDIPGNDNLEEFISLASILVRCMRFDGQCRRFITEFAPVSEFISLIRSNQKRASSTALEFLHELLQMPRSNAIKLLKEIRKSGSGQMMSALLLLIQNSQPEHRLLAASLLLQLDMLDEDSGKLMYQEEAVKILIESLACEDNSSLQALSASILSNIGGTYSWTGEPYTVAWLTKKAGLTSLHHKNMIKKYDFADESLLDAGVDKWCGKLARCVMKFGIPVFHDLVKGLNNKSKRISRDCLTTIAWIGCEVAKSSESLRYGACEILLSSIEQYVHPGIDLEERLLACLCIYNYTLGRGMKKLIHFSEGVKESLRRLASVTWMAEELLKVADYFQPNKWTLEIVHSNNGAVTALIYYKGLLCSGYADGSIKMWDIKGHTATVVQEMKNHNKAVTCFSLLEPGNCLLSGSADKTIKIWQMVQQHLECIEVISTNSSIDRLDTYGELIFMISRGHKMKVFDASRNAKDVFKHKRVKTMKVTQGKVYAGCMDSSIQELAIATGREQEIRAPAKMWMMQNKPINSLASYKEWLYGASVVVEGSKIKDWRRNIKPQVSVTCDKGANVLAMEVVEDFIYINSAASRSTLQIWLRGTMHKVGRLSAGSKVTSLLGANDMILCGTETGLIKGWIPL</sequence>
<keyword evidence="2" id="KW-0677">Repeat</keyword>
<protein>
    <submittedName>
        <fullName evidence="8">OLC1v1020461C1</fullName>
    </submittedName>
</protein>
<accession>A0AAV1EGM4</accession>